<dbReference type="CDD" id="cd16424">
    <property type="entry name" value="VirB8"/>
    <property type="match status" value="1"/>
</dbReference>
<keyword evidence="4 5" id="KW-0472">Membrane</keyword>
<proteinExistence type="predicted"/>
<evidence type="ECO:0000256" key="3">
    <source>
        <dbReference type="ARBA" id="ARBA00022989"/>
    </source>
</evidence>
<comment type="subcellular location">
    <subcellularLocation>
        <location evidence="1">Membrane</location>
        <topology evidence="1">Single-pass membrane protein</topology>
    </subcellularLocation>
</comment>
<keyword evidence="2 5" id="KW-0812">Transmembrane</keyword>
<dbReference type="InterPro" id="IPR007430">
    <property type="entry name" value="VirB8"/>
</dbReference>
<feature type="transmembrane region" description="Helical" evidence="5">
    <location>
        <begin position="72"/>
        <end position="93"/>
    </location>
</feature>
<accession>A0AB38NZ68</accession>
<evidence type="ECO:0000256" key="2">
    <source>
        <dbReference type="ARBA" id="ARBA00022692"/>
    </source>
</evidence>
<evidence type="ECO:0000313" key="8">
    <source>
        <dbReference type="Proteomes" id="UP000306327"/>
    </source>
</evidence>
<dbReference type="Proteomes" id="UP000306327">
    <property type="component" value="Unassembled WGS sequence"/>
</dbReference>
<comment type="caution">
    <text evidence="7">The sequence shown here is derived from an EMBL/GenBank/DDBJ whole genome shotgun (WGS) entry which is preliminary data.</text>
</comment>
<evidence type="ECO:0000259" key="6">
    <source>
        <dbReference type="Pfam" id="PF04335"/>
    </source>
</evidence>
<evidence type="ECO:0000256" key="5">
    <source>
        <dbReference type="SAM" id="Phobius"/>
    </source>
</evidence>
<gene>
    <name evidence="7" type="ORF">EcCFBP13530_22925</name>
</gene>
<dbReference type="SUPFAM" id="SSF54427">
    <property type="entry name" value="NTF2-like"/>
    <property type="match status" value="1"/>
</dbReference>
<keyword evidence="3 5" id="KW-1133">Transmembrane helix</keyword>
<protein>
    <submittedName>
        <fullName evidence="7">Conjugal transfer protein</fullName>
    </submittedName>
</protein>
<evidence type="ECO:0000256" key="4">
    <source>
        <dbReference type="ARBA" id="ARBA00023136"/>
    </source>
</evidence>
<reference evidence="7 8" key="1">
    <citation type="journal article" date="2019" name="Sci. Rep.">
        <title>Differences in resource use lead to coexistence of seed-transmitted microbial populations.</title>
        <authorList>
            <person name="Torres-Cortes G."/>
            <person name="Garcia B.J."/>
            <person name="Compant S."/>
            <person name="Rezki S."/>
            <person name="Jones P."/>
            <person name="Preveaux A."/>
            <person name="Briand M."/>
            <person name="Roulet A."/>
            <person name="Bouchez O."/>
            <person name="Jacobson D."/>
            <person name="Barret M."/>
        </authorList>
    </citation>
    <scope>NUCLEOTIDE SEQUENCE [LARGE SCALE GENOMIC DNA]</scope>
    <source>
        <strain evidence="7 8">CFBP13530</strain>
    </source>
</reference>
<evidence type="ECO:0000313" key="7">
    <source>
        <dbReference type="EMBL" id="TKK13657.1"/>
    </source>
</evidence>
<dbReference type="Pfam" id="PF04335">
    <property type="entry name" value="VirB8"/>
    <property type="match status" value="1"/>
</dbReference>
<dbReference type="AlphaFoldDB" id="A0AB38NZ68"/>
<dbReference type="GO" id="GO:0016020">
    <property type="term" value="C:membrane"/>
    <property type="evidence" value="ECO:0007669"/>
    <property type="project" value="UniProtKB-SubCell"/>
</dbReference>
<name>A0AB38NZ68_9ENTR</name>
<evidence type="ECO:0000256" key="1">
    <source>
        <dbReference type="ARBA" id="ARBA00004167"/>
    </source>
</evidence>
<organism evidence="7 8">
    <name type="scientific">Enterobacter cancerogenus</name>
    <dbReference type="NCBI Taxonomy" id="69218"/>
    <lineage>
        <taxon>Bacteria</taxon>
        <taxon>Pseudomonadati</taxon>
        <taxon>Pseudomonadota</taxon>
        <taxon>Gammaproteobacteria</taxon>
        <taxon>Enterobacterales</taxon>
        <taxon>Enterobacteriaceae</taxon>
        <taxon>Enterobacter</taxon>
        <taxon>Enterobacter cloacae complex</taxon>
    </lineage>
</organism>
<feature type="domain" description="Bacterial virulence protein VirB8" evidence="6">
    <location>
        <begin position="50"/>
        <end position="264"/>
    </location>
</feature>
<dbReference type="EMBL" id="QGAL01000013">
    <property type="protein sequence ID" value="TKK13657.1"/>
    <property type="molecule type" value="Genomic_DNA"/>
</dbReference>
<dbReference type="Gene3D" id="3.10.450.230">
    <property type="entry name" value="VirB8 protein"/>
    <property type="match status" value="1"/>
</dbReference>
<sequence>MQIILLESDMFGERKKELIKENYDVEKGRNNTTSEVGRNISEAARSYAQAAQWFEKHVAEEEKKKVKNAKRLSMFFGTLAFMSIGAVLLLTPLKTVVPYVIRVDNNSGFTDIVRPGAEQSVFKSDDAFWSVTYILNRESYDISNQDFRSKFIELSSYPNIFTEYKNFQLSKKGYLEKLADKQQLRVTIRNVSDSVTSDDGKLSTIQIRFNKTVTDNIGQPDSSIPSTTWLATISFDYSKPPKSKKDEWMNPRGFAVKSYQLSQEVGY</sequence>
<dbReference type="InterPro" id="IPR032710">
    <property type="entry name" value="NTF2-like_dom_sf"/>
</dbReference>